<keyword evidence="4 7" id="KW-0812">Transmembrane</keyword>
<protein>
    <submittedName>
        <fullName evidence="10">ABC transporter permease</fullName>
    </submittedName>
</protein>
<feature type="transmembrane region" description="Helical" evidence="7">
    <location>
        <begin position="103"/>
        <end position="127"/>
    </location>
</feature>
<dbReference type="RefSeq" id="WP_212016293.1">
    <property type="nucleotide sequence ID" value="NZ_JAAFYZ010000145.1"/>
</dbReference>
<dbReference type="Pfam" id="PF00528">
    <property type="entry name" value="BPD_transp_1"/>
    <property type="match status" value="1"/>
</dbReference>
<gene>
    <name evidence="10" type="ORF">KGQ19_32325</name>
</gene>
<dbReference type="Proteomes" id="UP000730482">
    <property type="component" value="Unassembled WGS sequence"/>
</dbReference>
<dbReference type="PROSITE" id="PS50928">
    <property type="entry name" value="ABC_TM1"/>
    <property type="match status" value="1"/>
</dbReference>
<sequence length="302" mass="30959">MSTADLDLPATESGATNPSGPPVGLGRRNRRNRRIPISVLIAVGWLALVLLAVLAAPLLPGLDPLRGDFAHPAAPPGAGHWLGTDADGRDVLARTIAGARASFAVAALTVLVGLVLGGTLGLAAGWFGGWTDRIIGFATELLMSVPALIMVMIAVSLRGPSLPVIGSLIGLFTVPSFSRVVRAVVLSLADRGFVVAARMIGTSPWRILRREIVPHVAAAAAAFAFTATTVAIVAEGSLSFLGFGLRPPAPSWGGIIAEGRTTLGSAPWISLAPAAALCLTVLAANYLGERLRSADQKGGPAR</sequence>
<feature type="transmembrane region" description="Helical" evidence="7">
    <location>
        <begin position="268"/>
        <end position="287"/>
    </location>
</feature>
<reference evidence="10 11" key="1">
    <citation type="submission" date="2020-02" db="EMBL/GenBank/DDBJ databases">
        <title>Acidophilic actinobacteria isolated from forest soil.</title>
        <authorList>
            <person name="Golinska P."/>
        </authorList>
    </citation>
    <scope>NUCLEOTIDE SEQUENCE [LARGE SCALE GENOMIC DNA]</scope>
    <source>
        <strain evidence="10 11">NL8</strain>
    </source>
</reference>
<evidence type="ECO:0000313" key="11">
    <source>
        <dbReference type="Proteomes" id="UP000730482"/>
    </source>
</evidence>
<evidence type="ECO:0000256" key="5">
    <source>
        <dbReference type="ARBA" id="ARBA00022989"/>
    </source>
</evidence>
<keyword evidence="6 7" id="KW-0472">Membrane</keyword>
<keyword evidence="2 7" id="KW-0813">Transport</keyword>
<evidence type="ECO:0000256" key="3">
    <source>
        <dbReference type="ARBA" id="ARBA00022475"/>
    </source>
</evidence>
<keyword evidence="5 7" id="KW-1133">Transmembrane helix</keyword>
<comment type="similarity">
    <text evidence="7">Belongs to the binding-protein-dependent transport system permease family.</text>
</comment>
<keyword evidence="3" id="KW-1003">Cell membrane</keyword>
<dbReference type="Gene3D" id="1.10.3720.10">
    <property type="entry name" value="MetI-like"/>
    <property type="match status" value="1"/>
</dbReference>
<feature type="transmembrane region" description="Helical" evidence="7">
    <location>
        <begin position="212"/>
        <end position="234"/>
    </location>
</feature>
<dbReference type="PANTHER" id="PTHR43386:SF1">
    <property type="entry name" value="D,D-DIPEPTIDE TRANSPORT SYSTEM PERMEASE PROTEIN DDPC-RELATED"/>
    <property type="match status" value="1"/>
</dbReference>
<accession>A0ABS5L085</accession>
<evidence type="ECO:0000256" key="6">
    <source>
        <dbReference type="ARBA" id="ARBA00023136"/>
    </source>
</evidence>
<proteinExistence type="inferred from homology"/>
<evidence type="ECO:0000256" key="4">
    <source>
        <dbReference type="ARBA" id="ARBA00022692"/>
    </source>
</evidence>
<evidence type="ECO:0000259" key="9">
    <source>
        <dbReference type="PROSITE" id="PS50928"/>
    </source>
</evidence>
<feature type="transmembrane region" description="Helical" evidence="7">
    <location>
        <begin position="134"/>
        <end position="157"/>
    </location>
</feature>
<feature type="transmembrane region" description="Helical" evidence="7">
    <location>
        <begin position="37"/>
        <end position="59"/>
    </location>
</feature>
<evidence type="ECO:0000256" key="7">
    <source>
        <dbReference type="RuleBase" id="RU363032"/>
    </source>
</evidence>
<dbReference type="PANTHER" id="PTHR43386">
    <property type="entry name" value="OLIGOPEPTIDE TRANSPORT SYSTEM PERMEASE PROTEIN APPC"/>
    <property type="match status" value="1"/>
</dbReference>
<comment type="subcellular location">
    <subcellularLocation>
        <location evidence="1 7">Cell membrane</location>
        <topology evidence="1 7">Multi-pass membrane protein</topology>
    </subcellularLocation>
</comment>
<feature type="domain" description="ABC transmembrane type-1" evidence="9">
    <location>
        <begin position="99"/>
        <end position="288"/>
    </location>
</feature>
<feature type="region of interest" description="Disordered" evidence="8">
    <location>
        <begin position="1"/>
        <end position="28"/>
    </location>
</feature>
<name>A0ABS5L085_9ACTN</name>
<comment type="caution">
    <text evidence="10">The sequence shown here is derived from an EMBL/GenBank/DDBJ whole genome shotgun (WGS) entry which is preliminary data.</text>
</comment>
<dbReference type="SUPFAM" id="SSF161098">
    <property type="entry name" value="MetI-like"/>
    <property type="match status" value="1"/>
</dbReference>
<dbReference type="InterPro" id="IPR035906">
    <property type="entry name" value="MetI-like_sf"/>
</dbReference>
<organism evidence="10 11">
    <name type="scientific">Catenulispora pinistramenti</name>
    <dbReference type="NCBI Taxonomy" id="2705254"/>
    <lineage>
        <taxon>Bacteria</taxon>
        <taxon>Bacillati</taxon>
        <taxon>Actinomycetota</taxon>
        <taxon>Actinomycetes</taxon>
        <taxon>Catenulisporales</taxon>
        <taxon>Catenulisporaceae</taxon>
        <taxon>Catenulispora</taxon>
    </lineage>
</organism>
<keyword evidence="11" id="KW-1185">Reference proteome</keyword>
<evidence type="ECO:0000256" key="1">
    <source>
        <dbReference type="ARBA" id="ARBA00004651"/>
    </source>
</evidence>
<evidence type="ECO:0000256" key="8">
    <source>
        <dbReference type="SAM" id="MobiDB-lite"/>
    </source>
</evidence>
<evidence type="ECO:0000313" key="10">
    <source>
        <dbReference type="EMBL" id="MBS2551565.1"/>
    </source>
</evidence>
<dbReference type="InterPro" id="IPR000515">
    <property type="entry name" value="MetI-like"/>
</dbReference>
<dbReference type="InterPro" id="IPR050366">
    <property type="entry name" value="BP-dependent_transpt_permease"/>
</dbReference>
<dbReference type="CDD" id="cd06261">
    <property type="entry name" value="TM_PBP2"/>
    <property type="match status" value="1"/>
</dbReference>
<evidence type="ECO:0000256" key="2">
    <source>
        <dbReference type="ARBA" id="ARBA00022448"/>
    </source>
</evidence>
<dbReference type="EMBL" id="JAAFYZ010000145">
    <property type="protein sequence ID" value="MBS2551565.1"/>
    <property type="molecule type" value="Genomic_DNA"/>
</dbReference>